<sequence length="126" mass="14684">MAGYENLLTYTQCEEIYDLTIEFCQRFLPGRENLRQREQMIQAARSAKQCIAEGASQKTSLKGYIKMLGISRGSLEELLKDYQDFARLRNISIWEKSDPRLKEMGERVKRVKRETGRYILPSSPSQ</sequence>
<protein>
    <submittedName>
        <fullName evidence="1">Four helix bundle protein</fullName>
    </submittedName>
</protein>
<evidence type="ECO:0000313" key="2">
    <source>
        <dbReference type="Proteomes" id="UP000231474"/>
    </source>
</evidence>
<name>A0A2M8L416_9BACT</name>
<organism evidence="1 2">
    <name type="scientific">Candidatus Shapirobacteria bacterium CG10_big_fil_rev_8_21_14_0_10_40_9</name>
    <dbReference type="NCBI Taxonomy" id="1974888"/>
    <lineage>
        <taxon>Bacteria</taxon>
        <taxon>Candidatus Shapironibacteriota</taxon>
    </lineage>
</organism>
<dbReference type="Gene3D" id="1.20.1440.60">
    <property type="entry name" value="23S rRNA-intervening sequence"/>
    <property type="match status" value="1"/>
</dbReference>
<comment type="caution">
    <text evidence="1">The sequence shown here is derived from an EMBL/GenBank/DDBJ whole genome shotgun (WGS) entry which is preliminary data.</text>
</comment>
<accession>A0A2M8L416</accession>
<dbReference type="InterPro" id="IPR012657">
    <property type="entry name" value="23S_rRNA-intervening_sequence"/>
</dbReference>
<dbReference type="EMBL" id="PFEK01000021">
    <property type="protein sequence ID" value="PJE67670.1"/>
    <property type="molecule type" value="Genomic_DNA"/>
</dbReference>
<dbReference type="InterPro" id="IPR036583">
    <property type="entry name" value="23S_rRNA_IVS_sf"/>
</dbReference>
<dbReference type="Pfam" id="PF05635">
    <property type="entry name" value="23S_rRNA_IVP"/>
    <property type="match status" value="1"/>
</dbReference>
<evidence type="ECO:0000313" key="1">
    <source>
        <dbReference type="EMBL" id="PJE67670.1"/>
    </source>
</evidence>
<dbReference type="AlphaFoldDB" id="A0A2M8L416"/>
<dbReference type="NCBIfam" id="TIGR02436">
    <property type="entry name" value="four helix bundle protein"/>
    <property type="match status" value="1"/>
</dbReference>
<feature type="non-terminal residue" evidence="1">
    <location>
        <position position="126"/>
    </location>
</feature>
<proteinExistence type="predicted"/>
<gene>
    <name evidence="1" type="ORF">COU95_01110</name>
</gene>
<dbReference type="SUPFAM" id="SSF158446">
    <property type="entry name" value="IVS-encoded protein-like"/>
    <property type="match status" value="1"/>
</dbReference>
<reference evidence="2" key="1">
    <citation type="submission" date="2017-09" db="EMBL/GenBank/DDBJ databases">
        <title>Depth-based differentiation of microbial function through sediment-hosted aquifers and enrichment of novel symbionts in the deep terrestrial subsurface.</title>
        <authorList>
            <person name="Probst A.J."/>
            <person name="Ladd B."/>
            <person name="Jarett J.K."/>
            <person name="Geller-Mcgrath D.E."/>
            <person name="Sieber C.M.K."/>
            <person name="Emerson J.B."/>
            <person name="Anantharaman K."/>
            <person name="Thomas B.C."/>
            <person name="Malmstrom R."/>
            <person name="Stieglmeier M."/>
            <person name="Klingl A."/>
            <person name="Woyke T."/>
            <person name="Ryan C.M."/>
            <person name="Banfield J.F."/>
        </authorList>
    </citation>
    <scope>NUCLEOTIDE SEQUENCE [LARGE SCALE GENOMIC DNA]</scope>
</reference>
<dbReference type="Proteomes" id="UP000231474">
    <property type="component" value="Unassembled WGS sequence"/>
</dbReference>